<dbReference type="SUPFAM" id="SSF88946">
    <property type="entry name" value="Sigma2 domain of RNA polymerase sigma factors"/>
    <property type="match status" value="1"/>
</dbReference>
<keyword evidence="2" id="KW-0805">Transcription regulation</keyword>
<dbReference type="EMBL" id="JBJYXY010000001">
    <property type="protein sequence ID" value="MFN2974547.1"/>
    <property type="molecule type" value="Genomic_DNA"/>
</dbReference>
<comment type="similarity">
    <text evidence="1">Belongs to the sigma-70 factor family. ECF subfamily.</text>
</comment>
<keyword evidence="3" id="KW-0731">Sigma factor</keyword>
<keyword evidence="5" id="KW-0804">Transcription</keyword>
<dbReference type="InterPro" id="IPR036388">
    <property type="entry name" value="WH-like_DNA-bd_sf"/>
</dbReference>
<evidence type="ECO:0000256" key="4">
    <source>
        <dbReference type="ARBA" id="ARBA00023125"/>
    </source>
</evidence>
<evidence type="ECO:0000259" key="6">
    <source>
        <dbReference type="Pfam" id="PF04542"/>
    </source>
</evidence>
<evidence type="ECO:0000313" key="9">
    <source>
        <dbReference type="Proteomes" id="UP001634747"/>
    </source>
</evidence>
<dbReference type="InterPro" id="IPR013249">
    <property type="entry name" value="RNA_pol_sigma70_r4_t2"/>
</dbReference>
<evidence type="ECO:0000256" key="5">
    <source>
        <dbReference type="ARBA" id="ARBA00023163"/>
    </source>
</evidence>
<dbReference type="InterPro" id="IPR007627">
    <property type="entry name" value="RNA_pol_sigma70_r2"/>
</dbReference>
<evidence type="ECO:0000256" key="3">
    <source>
        <dbReference type="ARBA" id="ARBA00023082"/>
    </source>
</evidence>
<organism evidence="8 9">
    <name type="scientific">Terriglobus aquaticus</name>
    <dbReference type="NCBI Taxonomy" id="940139"/>
    <lineage>
        <taxon>Bacteria</taxon>
        <taxon>Pseudomonadati</taxon>
        <taxon>Acidobacteriota</taxon>
        <taxon>Terriglobia</taxon>
        <taxon>Terriglobales</taxon>
        <taxon>Acidobacteriaceae</taxon>
        <taxon>Terriglobus</taxon>
    </lineage>
</organism>
<evidence type="ECO:0000256" key="1">
    <source>
        <dbReference type="ARBA" id="ARBA00010641"/>
    </source>
</evidence>
<dbReference type="PANTHER" id="PTHR43133">
    <property type="entry name" value="RNA POLYMERASE ECF-TYPE SIGMA FACTO"/>
    <property type="match status" value="1"/>
</dbReference>
<keyword evidence="4" id="KW-0238">DNA-binding</keyword>
<dbReference type="Gene3D" id="1.10.10.10">
    <property type="entry name" value="Winged helix-like DNA-binding domain superfamily/Winged helix DNA-binding domain"/>
    <property type="match status" value="1"/>
</dbReference>
<sequence length="188" mass="21190">MTRAEGYSLVLSVGERAAAEVDIAALVQRHATLLFRVAHSVLRNPHEAEDVVQDTFVRVLQHRHDLPAVREKRVWLVRIAWNLAVDRTRRIRPESMDAAFAESLSATLVPADRAMDEAERLRRVLRAVDALPRTERAALLLSAVDEMSTAEVAAVLRKSESAVRAMLFRARGRLKQRLAEMEKKGVPR</sequence>
<dbReference type="InterPro" id="IPR039425">
    <property type="entry name" value="RNA_pol_sigma-70-like"/>
</dbReference>
<dbReference type="Proteomes" id="UP001634747">
    <property type="component" value="Unassembled WGS sequence"/>
</dbReference>
<reference evidence="8 9" key="1">
    <citation type="submission" date="2024-12" db="EMBL/GenBank/DDBJ databases">
        <authorList>
            <person name="Lee Y."/>
        </authorList>
    </citation>
    <scope>NUCLEOTIDE SEQUENCE [LARGE SCALE GENOMIC DNA]</scope>
    <source>
        <strain evidence="8 9">03SUJ4</strain>
    </source>
</reference>
<name>A0ABW9KFT5_9BACT</name>
<protein>
    <submittedName>
        <fullName evidence="8">RNA polymerase sigma factor</fullName>
    </submittedName>
</protein>
<evidence type="ECO:0000259" key="7">
    <source>
        <dbReference type="Pfam" id="PF08281"/>
    </source>
</evidence>
<feature type="domain" description="RNA polymerase sigma factor 70 region 4 type 2" evidence="7">
    <location>
        <begin position="122"/>
        <end position="174"/>
    </location>
</feature>
<proteinExistence type="inferred from homology"/>
<dbReference type="InterPro" id="IPR013325">
    <property type="entry name" value="RNA_pol_sigma_r2"/>
</dbReference>
<dbReference type="Gene3D" id="1.10.1740.10">
    <property type="match status" value="1"/>
</dbReference>
<dbReference type="Pfam" id="PF04542">
    <property type="entry name" value="Sigma70_r2"/>
    <property type="match status" value="1"/>
</dbReference>
<comment type="caution">
    <text evidence="8">The sequence shown here is derived from an EMBL/GenBank/DDBJ whole genome shotgun (WGS) entry which is preliminary data.</text>
</comment>
<dbReference type="Pfam" id="PF08281">
    <property type="entry name" value="Sigma70_r4_2"/>
    <property type="match status" value="1"/>
</dbReference>
<dbReference type="RefSeq" id="WP_263413889.1">
    <property type="nucleotide sequence ID" value="NZ_BAABBH010000001.1"/>
</dbReference>
<dbReference type="InterPro" id="IPR013324">
    <property type="entry name" value="RNA_pol_sigma_r3/r4-like"/>
</dbReference>
<gene>
    <name evidence="8" type="ORF">ACK2TP_02100</name>
</gene>
<feature type="domain" description="RNA polymerase sigma-70 region 2" evidence="6">
    <location>
        <begin position="26"/>
        <end position="90"/>
    </location>
</feature>
<dbReference type="InterPro" id="IPR014284">
    <property type="entry name" value="RNA_pol_sigma-70_dom"/>
</dbReference>
<evidence type="ECO:0000256" key="2">
    <source>
        <dbReference type="ARBA" id="ARBA00023015"/>
    </source>
</evidence>
<accession>A0ABW9KFT5</accession>
<dbReference type="NCBIfam" id="TIGR02937">
    <property type="entry name" value="sigma70-ECF"/>
    <property type="match status" value="1"/>
</dbReference>
<dbReference type="PANTHER" id="PTHR43133:SF8">
    <property type="entry name" value="RNA POLYMERASE SIGMA FACTOR HI_1459-RELATED"/>
    <property type="match status" value="1"/>
</dbReference>
<dbReference type="SUPFAM" id="SSF88659">
    <property type="entry name" value="Sigma3 and sigma4 domains of RNA polymerase sigma factors"/>
    <property type="match status" value="1"/>
</dbReference>
<evidence type="ECO:0000313" key="8">
    <source>
        <dbReference type="EMBL" id="MFN2974547.1"/>
    </source>
</evidence>
<keyword evidence="9" id="KW-1185">Reference proteome</keyword>